<reference evidence="2 3" key="1">
    <citation type="journal article" date="2016" name="Front. Microbiol.">
        <title>Fuerstia marisgermanicae gen. nov., sp. nov., an Unusual Member of the Phylum Planctomycetes from the German Wadden Sea.</title>
        <authorList>
            <person name="Kohn T."/>
            <person name="Heuer A."/>
            <person name="Jogler M."/>
            <person name="Vollmers J."/>
            <person name="Boedeker C."/>
            <person name="Bunk B."/>
            <person name="Rast P."/>
            <person name="Borchert D."/>
            <person name="Glockner I."/>
            <person name="Freese H.M."/>
            <person name="Klenk H.P."/>
            <person name="Overmann J."/>
            <person name="Kaster A.K."/>
            <person name="Rohde M."/>
            <person name="Wiegand S."/>
            <person name="Jogler C."/>
        </authorList>
    </citation>
    <scope>NUCLEOTIDE SEQUENCE [LARGE SCALE GENOMIC DNA]</scope>
    <source>
        <strain evidence="2 3">NH11</strain>
    </source>
</reference>
<dbReference type="InterPro" id="IPR052340">
    <property type="entry name" value="RNase_Y/CdgJ"/>
</dbReference>
<evidence type="ECO:0000313" key="3">
    <source>
        <dbReference type="Proteomes" id="UP000187735"/>
    </source>
</evidence>
<dbReference type="RefSeq" id="WP_077024368.1">
    <property type="nucleotide sequence ID" value="NZ_CP017641.1"/>
</dbReference>
<dbReference type="Pfam" id="PF08668">
    <property type="entry name" value="HDOD"/>
    <property type="match status" value="1"/>
</dbReference>
<dbReference type="STRING" id="1891926.Fuma_02408"/>
<dbReference type="InterPro" id="IPR006675">
    <property type="entry name" value="HDIG_dom"/>
</dbReference>
<keyword evidence="3" id="KW-1185">Reference proteome</keyword>
<dbReference type="SUPFAM" id="SSF109604">
    <property type="entry name" value="HD-domain/PDEase-like"/>
    <property type="match status" value="1"/>
</dbReference>
<dbReference type="OrthoDB" id="9784953at2"/>
<accession>A0A1P8WFG9</accession>
<feature type="domain" description="HDOD" evidence="1">
    <location>
        <begin position="21"/>
        <end position="219"/>
    </location>
</feature>
<dbReference type="KEGG" id="fmr:Fuma_02408"/>
<sequence length="287" mass="30828">MIRFQSSRLSAEALAATARELPPLANTTSRIIDILGDPMFEVSELIKVIALDPVLTAKLLRLANSAACGIFRPAATVGDAIVRLGSGTILTLALSTTGKPPAEADLSAFGLTTQSYWRHCVASVAAAEELAARRVAKFGSGLSAAALLHDFGKLILARHLTPERSALMAEFLATHPGRCSIDAEREILGVDHALAGAVVTRHWKLPEEISMAIQNHHNPPDWEQDLWNGVILANQIALENDGHPDVSIDTLESVADAIMALGVDDQTYQSIAKASQDRFQQLLDLFD</sequence>
<dbReference type="InterPro" id="IPR003607">
    <property type="entry name" value="HD/PDEase_dom"/>
</dbReference>
<dbReference type="Gene3D" id="1.10.3210.10">
    <property type="entry name" value="Hypothetical protein af1432"/>
    <property type="match status" value="1"/>
</dbReference>
<dbReference type="SMART" id="SM00471">
    <property type="entry name" value="HDc"/>
    <property type="match status" value="1"/>
</dbReference>
<organism evidence="2 3">
    <name type="scientific">Fuerstiella marisgermanici</name>
    <dbReference type="NCBI Taxonomy" id="1891926"/>
    <lineage>
        <taxon>Bacteria</taxon>
        <taxon>Pseudomonadati</taxon>
        <taxon>Planctomycetota</taxon>
        <taxon>Planctomycetia</taxon>
        <taxon>Planctomycetales</taxon>
        <taxon>Planctomycetaceae</taxon>
        <taxon>Fuerstiella</taxon>
    </lineage>
</organism>
<dbReference type="PROSITE" id="PS51833">
    <property type="entry name" value="HDOD"/>
    <property type="match status" value="1"/>
</dbReference>
<gene>
    <name evidence="2" type="ORF">Fuma_02408</name>
</gene>
<dbReference type="InterPro" id="IPR013976">
    <property type="entry name" value="HDOD"/>
</dbReference>
<dbReference type="NCBIfam" id="TIGR00277">
    <property type="entry name" value="HDIG"/>
    <property type="match status" value="1"/>
</dbReference>
<dbReference type="PANTHER" id="PTHR33525:SF3">
    <property type="entry name" value="RIBONUCLEASE Y"/>
    <property type="match status" value="1"/>
</dbReference>
<dbReference type="PANTHER" id="PTHR33525">
    <property type="match status" value="1"/>
</dbReference>
<name>A0A1P8WFG9_9PLAN</name>
<dbReference type="Proteomes" id="UP000187735">
    <property type="component" value="Chromosome"/>
</dbReference>
<evidence type="ECO:0000259" key="1">
    <source>
        <dbReference type="PROSITE" id="PS51833"/>
    </source>
</evidence>
<dbReference type="AlphaFoldDB" id="A0A1P8WFG9"/>
<dbReference type="EMBL" id="CP017641">
    <property type="protein sequence ID" value="APZ92796.1"/>
    <property type="molecule type" value="Genomic_DNA"/>
</dbReference>
<protein>
    <submittedName>
        <fullName evidence="2">Putative domain HDIG</fullName>
    </submittedName>
</protein>
<proteinExistence type="predicted"/>
<evidence type="ECO:0000313" key="2">
    <source>
        <dbReference type="EMBL" id="APZ92796.1"/>
    </source>
</evidence>